<sequence>MTSFTGKYAALAPRAEYLQDIVVLAQAWKKSHTYIRRHNWYADTLELDASAINLQEKLGLWAAELQQGTFKPKPAQVVPAPKNLPWSFSAASQDGWSPVAKDDELHLRPLAHIGIREQTIATAAMLCLADCIETAQGNTSIEGGQALTRGVFSYGNRLHCNWSEDSTRARFAWGNSNVYSRYFQDYQAFVKRPLVSAQKVAESGDLDGSLFVVKLDISAFYDSIDVKKLVLSLKREYEAFRQGDDSIGASDETFWALLRESLSIPWEKGSESLASLFKTGALPGGLPQGLVSSGFFANAYLLQFDRAIGDVVEQGFVKIERHLFQLHDYCRYVDDLRLVVSCDEDMTDMQVGAAMSDWVQKLLNRHASSGAELTLSINPRKTEVEPYSSVGGEAGTAARMKSLQQQLSGPFDVAALQQVEGGLNGLLALAELGAGRVGVLDDGENAPTLASVARPKLEVRDDTLTRFSAYRLTKALRMRRSMTDLSQRTDDSLAEDVLRHDFEVAARRLVASWASNPSLVQVLLYALDLFPAPELLGIVTDALMTKLRNNKRARQNQYERRVALYVISELFRAGATYTGHRAEEDSNFKVGDIAAYRAKLGMFALAVMNESRIPWYVLQQGSLLLATLGTEHPELPDHPTLRYHRFLQSYLDRSISPPRLPLGDAVSTSLIGHQLLRKPLWYARWLSRFAETLSPAEQEVVMELIAQVDTPLLEYVIKQKVIELDVNHTLRKIYSRRYSRKRTVSDTSELTPEKWISLNDAITHPSKPFHQENGLLQLALALSEAEGSDVVKSEHMTPQTVRIKCADWSLLNDPRDARLTAKIDASHIRTDARYATPEWCATESAPLYALGRLLRAAATGELDFTAGHWLLREADASWYAGFRSTWQKRRMGLMNAASALGGTTGAITPWFSELLMWLLRWPGTLVQDEPDRLFSALADVKDFKRLITARLQHQAVIFGKGSNLPVYEYPVIWPMHGKKTLRVCLVQGLMPLTEHFVPSLASLESPAYRLRHRNHTASLLYLATQQIQARDAVLGMTEKPHVDLVVLPEYSVHVDDQDLMRSFSDATGAMLFYGLCGAMDPTTKEPVNAARWLVPQRRGGRRSWVEVDQGKMFPTPEETVLGVKPWRPHQVIIELRSHNTVLFRMSGAVCYDATDLRLAADLRDESHMFVVTAMNRDVKTFDSMVGMLRYHMYQHVLIANSGEFGGSTAQAPYEKEYERLIAHSHGSKQMSVNIFDINIDHFGPGLQAAETKLVTIGAKKQRIGKTPPAGLNRKK</sequence>
<dbReference type="InterPro" id="IPR051083">
    <property type="entry name" value="GrpII_Intron_Splice-Mob/Def"/>
</dbReference>
<evidence type="ECO:0000313" key="4">
    <source>
        <dbReference type="Proteomes" id="UP000199706"/>
    </source>
</evidence>
<reference evidence="3 4" key="1">
    <citation type="submission" date="2016-10" db="EMBL/GenBank/DDBJ databases">
        <authorList>
            <person name="de Groot N.N."/>
        </authorList>
    </citation>
    <scope>NUCLEOTIDE SEQUENCE [LARGE SCALE GENOMIC DNA]</scope>
    <source>
        <strain evidence="3 4">LMG 2247</strain>
    </source>
</reference>
<organism evidence="3 4">
    <name type="scientific">Paraburkholderia phenazinium</name>
    <dbReference type="NCBI Taxonomy" id="60549"/>
    <lineage>
        <taxon>Bacteria</taxon>
        <taxon>Pseudomonadati</taxon>
        <taxon>Pseudomonadota</taxon>
        <taxon>Betaproteobacteria</taxon>
        <taxon>Burkholderiales</taxon>
        <taxon>Burkholderiaceae</taxon>
        <taxon>Paraburkholderia</taxon>
    </lineage>
</organism>
<evidence type="ECO:0000313" key="3">
    <source>
        <dbReference type="EMBL" id="SDG74658.1"/>
    </source>
</evidence>
<accession>A0A1G7WRZ2</accession>
<dbReference type="PANTHER" id="PTHR34047">
    <property type="entry name" value="NUCLEAR INTRON MATURASE 1, MITOCHONDRIAL-RELATED"/>
    <property type="match status" value="1"/>
</dbReference>
<proteinExistence type="inferred from homology"/>
<evidence type="ECO:0000256" key="1">
    <source>
        <dbReference type="ARBA" id="ARBA00034120"/>
    </source>
</evidence>
<feature type="domain" description="Reverse transcriptase" evidence="2">
    <location>
        <begin position="1"/>
        <end position="395"/>
    </location>
</feature>
<dbReference type="PANTHER" id="PTHR34047:SF8">
    <property type="entry name" value="PROTEIN YKFC"/>
    <property type="match status" value="1"/>
</dbReference>
<comment type="similarity">
    <text evidence="1">Belongs to the bacterial reverse transcriptase family.</text>
</comment>
<dbReference type="CDD" id="cd01646">
    <property type="entry name" value="RT_Bac_retron_I"/>
    <property type="match status" value="1"/>
</dbReference>
<dbReference type="PROSITE" id="PS50878">
    <property type="entry name" value="RT_POL"/>
    <property type="match status" value="1"/>
</dbReference>
<dbReference type="GO" id="GO:0003964">
    <property type="term" value="F:RNA-directed DNA polymerase activity"/>
    <property type="evidence" value="ECO:0007669"/>
    <property type="project" value="UniProtKB-KW"/>
</dbReference>
<keyword evidence="3" id="KW-0548">Nucleotidyltransferase</keyword>
<evidence type="ECO:0000259" key="2">
    <source>
        <dbReference type="PROSITE" id="PS50878"/>
    </source>
</evidence>
<gene>
    <name evidence="3" type="ORF">SAMN05216466_10522</name>
</gene>
<dbReference type="RefSeq" id="WP_090684888.1">
    <property type="nucleotide sequence ID" value="NZ_FNCJ01000005.1"/>
</dbReference>
<name>A0A1G7WRZ2_9BURK</name>
<protein>
    <submittedName>
        <fullName evidence="3">Reverse transcriptase (RNA-dependent DNA polymerase)</fullName>
    </submittedName>
</protein>
<dbReference type="EMBL" id="FNCJ01000005">
    <property type="protein sequence ID" value="SDG74658.1"/>
    <property type="molecule type" value="Genomic_DNA"/>
</dbReference>
<dbReference type="Proteomes" id="UP000199706">
    <property type="component" value="Unassembled WGS sequence"/>
</dbReference>
<keyword evidence="3" id="KW-0808">Transferase</keyword>
<dbReference type="AlphaFoldDB" id="A0A1G7WRZ2"/>
<dbReference type="OrthoDB" id="9793236at2"/>
<keyword evidence="3" id="KW-0695">RNA-directed DNA polymerase</keyword>
<dbReference type="InterPro" id="IPR000477">
    <property type="entry name" value="RT_dom"/>
</dbReference>